<dbReference type="SUPFAM" id="SSF55781">
    <property type="entry name" value="GAF domain-like"/>
    <property type="match status" value="1"/>
</dbReference>
<evidence type="ECO:0000313" key="20">
    <source>
        <dbReference type="Proteomes" id="UP000264310"/>
    </source>
</evidence>
<keyword evidence="13" id="KW-0067">ATP-binding</keyword>
<keyword evidence="7" id="KW-0285">Flavoprotein</keyword>
<gene>
    <name evidence="19" type="ORF">DYI37_19030</name>
</gene>
<dbReference type="Gene3D" id="3.30.450.20">
    <property type="entry name" value="PAS domain"/>
    <property type="match status" value="4"/>
</dbReference>
<dbReference type="InterPro" id="IPR013656">
    <property type="entry name" value="PAS_4"/>
</dbReference>
<dbReference type="EC" id="2.7.13.3" evidence="2"/>
<accession>A0A371WXW9</accession>
<dbReference type="PROSITE" id="PS50112">
    <property type="entry name" value="PAS"/>
    <property type="match status" value="2"/>
</dbReference>
<dbReference type="RefSeq" id="WP_116684862.1">
    <property type="nucleotide sequence ID" value="NZ_QURL01000013.1"/>
</dbReference>
<keyword evidence="4" id="KW-0600">Photoreceptor protein</keyword>
<evidence type="ECO:0000256" key="2">
    <source>
        <dbReference type="ARBA" id="ARBA00012438"/>
    </source>
</evidence>
<dbReference type="Gene3D" id="3.30.565.10">
    <property type="entry name" value="Histidine kinase-like ATPase, C-terminal domain"/>
    <property type="match status" value="1"/>
</dbReference>
<dbReference type="SMART" id="SM00911">
    <property type="entry name" value="HWE_HK"/>
    <property type="match status" value="1"/>
</dbReference>
<evidence type="ECO:0000256" key="1">
    <source>
        <dbReference type="ARBA" id="ARBA00000085"/>
    </source>
</evidence>
<comment type="caution">
    <text evidence="19">The sequence shown here is derived from an EMBL/GenBank/DDBJ whole genome shotgun (WGS) entry which is preliminary data.</text>
</comment>
<keyword evidence="15" id="KW-0843">Virulence</keyword>
<dbReference type="InterPro" id="IPR013655">
    <property type="entry name" value="PAS_fold_3"/>
</dbReference>
<reference evidence="19 20" key="1">
    <citation type="submission" date="2018-08" db="EMBL/GenBank/DDBJ databases">
        <title>Fulvimarina sp. 85, whole genome shotgun sequence.</title>
        <authorList>
            <person name="Tuo L."/>
        </authorList>
    </citation>
    <scope>NUCLEOTIDE SEQUENCE [LARGE SCALE GENOMIC DNA]</scope>
    <source>
        <strain evidence="19 20">85</strain>
    </source>
</reference>
<evidence type="ECO:0000256" key="14">
    <source>
        <dbReference type="ARBA" id="ARBA00022991"/>
    </source>
</evidence>
<evidence type="ECO:0000313" key="19">
    <source>
        <dbReference type="EMBL" id="RFC61845.1"/>
    </source>
</evidence>
<feature type="domain" description="PAS" evidence="17">
    <location>
        <begin position="9"/>
        <end position="66"/>
    </location>
</feature>
<dbReference type="Pfam" id="PF07536">
    <property type="entry name" value="HWE_HK"/>
    <property type="match status" value="1"/>
</dbReference>
<dbReference type="PROSITE" id="PS50113">
    <property type="entry name" value="PAC"/>
    <property type="match status" value="1"/>
</dbReference>
<evidence type="ECO:0000256" key="16">
    <source>
        <dbReference type="ARBA" id="ARBA00023170"/>
    </source>
</evidence>
<dbReference type="PANTHER" id="PTHR41523:SF7">
    <property type="entry name" value="HISTIDINE KINASE"/>
    <property type="match status" value="1"/>
</dbReference>
<evidence type="ECO:0000256" key="3">
    <source>
        <dbReference type="ARBA" id="ARBA00021740"/>
    </source>
</evidence>
<evidence type="ECO:0000256" key="5">
    <source>
        <dbReference type="ARBA" id="ARBA00022553"/>
    </source>
</evidence>
<dbReference type="Proteomes" id="UP000264310">
    <property type="component" value="Unassembled WGS sequence"/>
</dbReference>
<dbReference type="InterPro" id="IPR011102">
    <property type="entry name" value="Sig_transdc_His_kinase_HWE"/>
</dbReference>
<comment type="catalytic activity">
    <reaction evidence="1">
        <text>ATP + protein L-histidine = ADP + protein N-phospho-L-histidine.</text>
        <dbReference type="EC" id="2.7.13.3"/>
    </reaction>
</comment>
<dbReference type="OrthoDB" id="341208at2"/>
<dbReference type="Pfam" id="PF13188">
    <property type="entry name" value="PAS_8"/>
    <property type="match status" value="1"/>
</dbReference>
<evidence type="ECO:0000256" key="9">
    <source>
        <dbReference type="ARBA" id="ARBA00022679"/>
    </source>
</evidence>
<evidence type="ECO:0000256" key="10">
    <source>
        <dbReference type="ARBA" id="ARBA00022737"/>
    </source>
</evidence>
<dbReference type="GO" id="GO:0005524">
    <property type="term" value="F:ATP binding"/>
    <property type="evidence" value="ECO:0007669"/>
    <property type="project" value="UniProtKB-KW"/>
</dbReference>
<dbReference type="InterPro" id="IPR035965">
    <property type="entry name" value="PAS-like_dom_sf"/>
</dbReference>
<dbReference type="GO" id="GO:0009881">
    <property type="term" value="F:photoreceptor activity"/>
    <property type="evidence" value="ECO:0007669"/>
    <property type="project" value="UniProtKB-KW"/>
</dbReference>
<dbReference type="SMART" id="SM00086">
    <property type="entry name" value="PAC"/>
    <property type="match status" value="2"/>
</dbReference>
<keyword evidence="12" id="KW-0418">Kinase</keyword>
<dbReference type="Pfam" id="PF08448">
    <property type="entry name" value="PAS_4"/>
    <property type="match status" value="1"/>
</dbReference>
<protein>
    <recommendedName>
        <fullName evidence="3">Blue-light-activated histidine kinase</fullName>
        <ecNumber evidence="2">2.7.13.3</ecNumber>
    </recommendedName>
</protein>
<dbReference type="SMART" id="SM00065">
    <property type="entry name" value="GAF"/>
    <property type="match status" value="1"/>
</dbReference>
<proteinExistence type="predicted"/>
<dbReference type="InterPro" id="IPR036890">
    <property type="entry name" value="HATPase_C_sf"/>
</dbReference>
<feature type="domain" description="PAS" evidence="17">
    <location>
        <begin position="433"/>
        <end position="504"/>
    </location>
</feature>
<dbReference type="Gene3D" id="3.30.450.40">
    <property type="match status" value="1"/>
</dbReference>
<dbReference type="NCBIfam" id="TIGR00229">
    <property type="entry name" value="sensory_box"/>
    <property type="match status" value="1"/>
</dbReference>
<keyword evidence="5" id="KW-0597">Phosphoprotein</keyword>
<dbReference type="SMART" id="SM00091">
    <property type="entry name" value="PAS"/>
    <property type="match status" value="3"/>
</dbReference>
<dbReference type="Pfam" id="PF08447">
    <property type="entry name" value="PAS_3"/>
    <property type="match status" value="1"/>
</dbReference>
<keyword evidence="9" id="KW-0808">Transferase</keyword>
<evidence type="ECO:0000256" key="4">
    <source>
        <dbReference type="ARBA" id="ARBA00022543"/>
    </source>
</evidence>
<evidence type="ECO:0000256" key="7">
    <source>
        <dbReference type="ARBA" id="ARBA00022630"/>
    </source>
</evidence>
<dbReference type="InterPro" id="IPR003018">
    <property type="entry name" value="GAF"/>
</dbReference>
<dbReference type="InterPro" id="IPR000014">
    <property type="entry name" value="PAS"/>
</dbReference>
<dbReference type="InterPro" id="IPR000700">
    <property type="entry name" value="PAS-assoc_C"/>
</dbReference>
<evidence type="ECO:0000256" key="13">
    <source>
        <dbReference type="ARBA" id="ARBA00022840"/>
    </source>
</evidence>
<keyword evidence="8" id="KW-0288">FMN</keyword>
<dbReference type="GO" id="GO:0004673">
    <property type="term" value="F:protein histidine kinase activity"/>
    <property type="evidence" value="ECO:0007669"/>
    <property type="project" value="UniProtKB-EC"/>
</dbReference>
<organism evidence="19 20">
    <name type="scientific">Fulvimarina endophytica</name>
    <dbReference type="NCBI Taxonomy" id="2293836"/>
    <lineage>
        <taxon>Bacteria</taxon>
        <taxon>Pseudomonadati</taxon>
        <taxon>Pseudomonadota</taxon>
        <taxon>Alphaproteobacteria</taxon>
        <taxon>Hyphomicrobiales</taxon>
        <taxon>Aurantimonadaceae</taxon>
        <taxon>Fulvimarina</taxon>
    </lineage>
</organism>
<keyword evidence="10" id="KW-0677">Repeat</keyword>
<keyword evidence="14" id="KW-0157">Chromophore</keyword>
<dbReference type="EMBL" id="QURL01000013">
    <property type="protein sequence ID" value="RFC61845.1"/>
    <property type="molecule type" value="Genomic_DNA"/>
</dbReference>
<keyword evidence="6" id="KW-0716">Sensory transduction</keyword>
<evidence type="ECO:0000259" key="18">
    <source>
        <dbReference type="PROSITE" id="PS50113"/>
    </source>
</evidence>
<keyword evidence="16" id="KW-0675">Receptor</keyword>
<dbReference type="InterPro" id="IPR029016">
    <property type="entry name" value="GAF-like_dom_sf"/>
</dbReference>
<evidence type="ECO:0000256" key="11">
    <source>
        <dbReference type="ARBA" id="ARBA00022741"/>
    </source>
</evidence>
<dbReference type="CDD" id="cd00130">
    <property type="entry name" value="PAS"/>
    <property type="match status" value="1"/>
</dbReference>
<sequence length="756" mass="83380">MRNNVPKQDTTRHRQIIESITEFAIITTDRDGTVVGWNPGAEHILLWKSDEMIGRTAEAIFTPEDRVSGQINREMVHSLESGRGVDERWHLRKDGSRFWASGEMMPLKNDAGGHVGFVKVLRDRTEQHQQGIDLEASQRALIDSEQKWRGLFENLQEGFILGKVVRDDTGRVVDWRYEEVNEAWGKLVDIPSKQAAGRTIRELFPGIEDEWVHEFADVVETGQPIRFTRQVGKLGRWYDGLCQPISGDLFSVIFLEVTKRVQSEARSRALLNLSETLSAIDGPDAMSRAAAEIIGSALGVGRAGYGTVGNDGETFTVPSDWTQGDYPTLAGVYRMDDYGGYAEDLREGRTVVIPDIRLDPRTSADTAPLESVGVRSLINHPIVEAGRTVAVLYVNDDRVHSWTDDEVAFVQAAANRTRDTVERRRAEAKLRASEERQRLAIASGEIGIFDLDMTSGELLWDDRVRAAFGVAPDRIVTQSEKLSAVHPDDQAAFDAAFAATMDGAPFDLQFRTIGLDDRQVRWVNVRGRITGVQGAQHFIGAVRDVSQRVAAEQRQTVLNQELAHRLKNTLAVVQSIATQTLRSAPDMPTARDSLTKRIQTLSKAHDILLTGHNDAGSVEAIIRGAVDLHDPDRRIMLRGPNLHIGPKAALTLALIMHELATNAAKYGALSIPTGIVHVAWVVDIDSTTRLPTLAISWREIDGPPASPPERKGFGTRLIEMGLSGSAGGSVELDYAEDGLQCRIIASLTELQADDDA</sequence>
<evidence type="ECO:0000256" key="6">
    <source>
        <dbReference type="ARBA" id="ARBA00022606"/>
    </source>
</evidence>
<dbReference type="SUPFAM" id="SSF55785">
    <property type="entry name" value="PYP-like sensor domain (PAS domain)"/>
    <property type="match status" value="3"/>
</dbReference>
<feature type="domain" description="PAC" evidence="18">
    <location>
        <begin position="83"/>
        <end position="136"/>
    </location>
</feature>
<evidence type="ECO:0000256" key="8">
    <source>
        <dbReference type="ARBA" id="ARBA00022643"/>
    </source>
</evidence>
<name>A0A371WXW9_9HYPH</name>
<keyword evidence="20" id="KW-1185">Reference proteome</keyword>
<evidence type="ECO:0000256" key="15">
    <source>
        <dbReference type="ARBA" id="ARBA00023026"/>
    </source>
</evidence>
<dbReference type="InterPro" id="IPR001610">
    <property type="entry name" value="PAC"/>
</dbReference>
<keyword evidence="11" id="KW-0547">Nucleotide-binding</keyword>
<dbReference type="Pfam" id="PF01590">
    <property type="entry name" value="GAF"/>
    <property type="match status" value="1"/>
</dbReference>
<evidence type="ECO:0000256" key="12">
    <source>
        <dbReference type="ARBA" id="ARBA00022777"/>
    </source>
</evidence>
<dbReference type="AlphaFoldDB" id="A0A371WXW9"/>
<dbReference type="PANTHER" id="PTHR41523">
    <property type="entry name" value="TWO-COMPONENT SYSTEM SENSOR PROTEIN"/>
    <property type="match status" value="1"/>
</dbReference>
<evidence type="ECO:0000259" key="17">
    <source>
        <dbReference type="PROSITE" id="PS50112"/>
    </source>
</evidence>